<proteinExistence type="predicted"/>
<protein>
    <recommendedName>
        <fullName evidence="7">Nuclear condensin complex subunit 3 C-terminal domain-containing protein</fullName>
    </recommendedName>
</protein>
<dbReference type="GO" id="GO:0051301">
    <property type="term" value="P:cell division"/>
    <property type="evidence" value="ECO:0007669"/>
    <property type="project" value="UniProtKB-KW"/>
</dbReference>
<dbReference type="Pfam" id="PF12719">
    <property type="entry name" value="Cnd3"/>
    <property type="match status" value="1"/>
</dbReference>
<keyword evidence="4" id="KW-0498">Mitosis</keyword>
<gene>
    <name evidence="8" type="ORF">HK100_008304</name>
</gene>
<dbReference type="Proteomes" id="UP001211907">
    <property type="component" value="Unassembled WGS sequence"/>
</dbReference>
<comment type="caution">
    <text evidence="8">The sequence shown here is derived from an EMBL/GenBank/DDBJ whole genome shotgun (WGS) entry which is preliminary data.</text>
</comment>
<comment type="subcellular location">
    <subcellularLocation>
        <location evidence="1">Chromosome</location>
    </subcellularLocation>
</comment>
<dbReference type="EMBL" id="JADGJH010004016">
    <property type="protein sequence ID" value="KAJ3087653.1"/>
    <property type="molecule type" value="Genomic_DNA"/>
</dbReference>
<dbReference type="InterPro" id="IPR025977">
    <property type="entry name" value="Cnd3_C"/>
</dbReference>
<evidence type="ECO:0000313" key="9">
    <source>
        <dbReference type="Proteomes" id="UP001211907"/>
    </source>
</evidence>
<keyword evidence="9" id="KW-1185">Reference proteome</keyword>
<evidence type="ECO:0000256" key="1">
    <source>
        <dbReference type="ARBA" id="ARBA00004286"/>
    </source>
</evidence>
<accession>A0AAD5SN14</accession>
<evidence type="ECO:0000256" key="5">
    <source>
        <dbReference type="ARBA" id="ARBA00023067"/>
    </source>
</evidence>
<dbReference type="GO" id="GO:0000796">
    <property type="term" value="C:condensin complex"/>
    <property type="evidence" value="ECO:0007669"/>
    <property type="project" value="InterPro"/>
</dbReference>
<reference evidence="8" key="1">
    <citation type="submission" date="2020-05" db="EMBL/GenBank/DDBJ databases">
        <title>Phylogenomic resolution of chytrid fungi.</title>
        <authorList>
            <person name="Stajich J.E."/>
            <person name="Amses K."/>
            <person name="Simmons R."/>
            <person name="Seto K."/>
            <person name="Myers J."/>
            <person name="Bonds A."/>
            <person name="Quandt C.A."/>
            <person name="Barry K."/>
            <person name="Liu P."/>
            <person name="Grigoriev I."/>
            <person name="Longcore J.E."/>
            <person name="James T.Y."/>
        </authorList>
    </citation>
    <scope>NUCLEOTIDE SEQUENCE</scope>
    <source>
        <strain evidence="8">JEL0513</strain>
    </source>
</reference>
<keyword evidence="3" id="KW-0132">Cell division</keyword>
<feature type="domain" description="Nuclear condensin complex subunit 3 C-terminal" evidence="7">
    <location>
        <begin position="46"/>
        <end position="313"/>
    </location>
</feature>
<dbReference type="PANTHER" id="PTHR14418">
    <property type="entry name" value="CONDENSIN COMPLEX SUBUNIT 3-RELATED"/>
    <property type="match status" value="1"/>
</dbReference>
<evidence type="ECO:0000256" key="3">
    <source>
        <dbReference type="ARBA" id="ARBA00022618"/>
    </source>
</evidence>
<dbReference type="GO" id="GO:0007076">
    <property type="term" value="P:mitotic chromosome condensation"/>
    <property type="evidence" value="ECO:0007669"/>
    <property type="project" value="InterPro"/>
</dbReference>
<keyword evidence="5" id="KW-0226">DNA condensation</keyword>
<name>A0AAD5SN14_9FUNG</name>
<keyword evidence="6" id="KW-0131">Cell cycle</keyword>
<evidence type="ECO:0000256" key="4">
    <source>
        <dbReference type="ARBA" id="ARBA00022776"/>
    </source>
</evidence>
<evidence type="ECO:0000313" key="8">
    <source>
        <dbReference type="EMBL" id="KAJ3087653.1"/>
    </source>
</evidence>
<evidence type="ECO:0000256" key="2">
    <source>
        <dbReference type="ARBA" id="ARBA00022454"/>
    </source>
</evidence>
<dbReference type="InterPro" id="IPR027165">
    <property type="entry name" value="CND3"/>
</dbReference>
<sequence>MSKESDVLLTVADAVCDIDDSLQDENSTRFDAKMDPELQKLLVAMQCLEIIRALFEHIQMPPRSDPSFHCLLQRFIAPCVQNKNALLRQTGVHCLGLACYVDKNLSIENLNIFLHTFQSEESDGKKLVLQIVFDFVMVHGIDIIDSNTLIYIIKHALEFEDPEILTLAAEGASKLLIMKFITDEEILEALLVLYFHPQTATQHRLRQCLSCFLPMYALSSVENQAHLANIVVSAFSTLTISYEEENQGLPPADIAAQIIEWTDYRRIVRLENNKGDESHSIASNHGRVAVLLLECMIQEPDVQKEGIKMLNMLFVDDKILADERKRILKLVGDIEPMIIIDPTSLKGLKRFRDKVQDSKEKIKAEDSEDSE</sequence>
<organism evidence="8 9">
    <name type="scientific">Physocladia obscura</name>
    <dbReference type="NCBI Taxonomy" id="109957"/>
    <lineage>
        <taxon>Eukaryota</taxon>
        <taxon>Fungi</taxon>
        <taxon>Fungi incertae sedis</taxon>
        <taxon>Chytridiomycota</taxon>
        <taxon>Chytridiomycota incertae sedis</taxon>
        <taxon>Chytridiomycetes</taxon>
        <taxon>Chytridiales</taxon>
        <taxon>Chytriomycetaceae</taxon>
        <taxon>Physocladia</taxon>
    </lineage>
</organism>
<evidence type="ECO:0000259" key="7">
    <source>
        <dbReference type="Pfam" id="PF12719"/>
    </source>
</evidence>
<keyword evidence="2" id="KW-0158">Chromosome</keyword>
<dbReference type="PANTHER" id="PTHR14418:SF5">
    <property type="entry name" value="CONDENSIN COMPLEX SUBUNIT 3"/>
    <property type="match status" value="1"/>
</dbReference>
<dbReference type="InterPro" id="IPR016024">
    <property type="entry name" value="ARM-type_fold"/>
</dbReference>
<evidence type="ECO:0000256" key="6">
    <source>
        <dbReference type="ARBA" id="ARBA00023306"/>
    </source>
</evidence>
<dbReference type="GO" id="GO:0000793">
    <property type="term" value="C:condensed chromosome"/>
    <property type="evidence" value="ECO:0007669"/>
    <property type="project" value="TreeGrafter"/>
</dbReference>
<dbReference type="SUPFAM" id="SSF48371">
    <property type="entry name" value="ARM repeat"/>
    <property type="match status" value="1"/>
</dbReference>
<dbReference type="AlphaFoldDB" id="A0AAD5SN14"/>